<sequence length="384" mass="43798">MLQKTHVHCLLLSTQLLRSFPSLIQRPQATMEEEPQSLQALFASAKAQKKAVETVPINDPTLTDRFNSAVHAFEACQKQISKFSIFSSNESLEDIATADLQYATVDYLFAELLQRSQGPDRLKNIQRLREEYEQFLRLLDQYGILSTTDKELYERYLESPDSFSLAPPNDAAARRQVKINRFRDEKELKQKLEHLSRSQQSIENDDEIARQLYLAEVNLYTHQTFQSLDMLSQEVSMLKLALKNALDQSPQPPPDARRRDAHDTSGYSDRLDLGLSSRGRGQGPLLRKNGVPLQPFVLTSRRAEFQKGVFRPGHNLPTMTIEDYLEEERRRGGIIEGGGEQSGVPKEIDEDDLEKADEETMKARAWDEFKEENPKGSGNTLNRG</sequence>
<feature type="region of interest" description="Disordered" evidence="1">
    <location>
        <begin position="334"/>
        <end position="384"/>
    </location>
</feature>
<dbReference type="PANTHER" id="PTHR10933">
    <property type="entry name" value="IMMUNOGLOBULIN-BINDING PROTEIN 1"/>
    <property type="match status" value="1"/>
</dbReference>
<dbReference type="GO" id="GO:0009966">
    <property type="term" value="P:regulation of signal transduction"/>
    <property type="evidence" value="ECO:0007669"/>
    <property type="project" value="InterPro"/>
</dbReference>
<keyword evidence="3" id="KW-1185">Reference proteome</keyword>
<accession>C4JRZ0</accession>
<dbReference type="GeneID" id="8438202"/>
<dbReference type="InterPro" id="IPR038511">
    <property type="entry name" value="TAP42/TAP46-like_sf"/>
</dbReference>
<proteinExistence type="predicted"/>
<evidence type="ECO:0000313" key="3">
    <source>
        <dbReference type="Proteomes" id="UP000002058"/>
    </source>
</evidence>
<dbReference type="OrthoDB" id="10261753at2759"/>
<dbReference type="RefSeq" id="XP_002584540.1">
    <property type="nucleotide sequence ID" value="XM_002584494.1"/>
</dbReference>
<dbReference type="InParanoid" id="C4JRZ0"/>
<dbReference type="GO" id="GO:0035303">
    <property type="term" value="P:regulation of dephosphorylation"/>
    <property type="evidence" value="ECO:0007669"/>
    <property type="project" value="TreeGrafter"/>
</dbReference>
<dbReference type="PANTHER" id="PTHR10933:SF9">
    <property type="entry name" value="IMMUNOGLOBULIN-BINDING PROTEIN 1"/>
    <property type="match status" value="1"/>
</dbReference>
<dbReference type="GO" id="GO:0005829">
    <property type="term" value="C:cytosol"/>
    <property type="evidence" value="ECO:0007669"/>
    <property type="project" value="TreeGrafter"/>
</dbReference>
<dbReference type="AlphaFoldDB" id="C4JRZ0"/>
<dbReference type="KEGG" id="ure:UREG_05229"/>
<dbReference type="STRING" id="336963.C4JRZ0"/>
<organism evidence="2 3">
    <name type="scientific">Uncinocarpus reesii (strain UAMH 1704)</name>
    <dbReference type="NCBI Taxonomy" id="336963"/>
    <lineage>
        <taxon>Eukaryota</taxon>
        <taxon>Fungi</taxon>
        <taxon>Dikarya</taxon>
        <taxon>Ascomycota</taxon>
        <taxon>Pezizomycotina</taxon>
        <taxon>Eurotiomycetes</taxon>
        <taxon>Eurotiomycetidae</taxon>
        <taxon>Onygenales</taxon>
        <taxon>Onygenaceae</taxon>
        <taxon>Uncinocarpus</taxon>
    </lineage>
</organism>
<dbReference type="OMA" id="EYELCEA"/>
<dbReference type="Gene3D" id="1.25.40.540">
    <property type="entry name" value="TAP42-like family"/>
    <property type="match status" value="1"/>
</dbReference>
<protein>
    <recommendedName>
        <fullName evidence="4">TapA protein</fullName>
    </recommendedName>
</protein>
<reference evidence="3" key="1">
    <citation type="journal article" date="2009" name="Genome Res.">
        <title>Comparative genomic analyses of the human fungal pathogens Coccidioides and their relatives.</title>
        <authorList>
            <person name="Sharpton T.J."/>
            <person name="Stajich J.E."/>
            <person name="Rounsley S.D."/>
            <person name="Gardner M.J."/>
            <person name="Wortman J.R."/>
            <person name="Jordar V.S."/>
            <person name="Maiti R."/>
            <person name="Kodira C.D."/>
            <person name="Neafsey D.E."/>
            <person name="Zeng Q."/>
            <person name="Hung C.-Y."/>
            <person name="McMahan C."/>
            <person name="Muszewska A."/>
            <person name="Grynberg M."/>
            <person name="Mandel M.A."/>
            <person name="Kellner E.M."/>
            <person name="Barker B.M."/>
            <person name="Galgiani J.N."/>
            <person name="Orbach M.J."/>
            <person name="Kirkland T.N."/>
            <person name="Cole G.T."/>
            <person name="Henn M.R."/>
            <person name="Birren B.W."/>
            <person name="Taylor J.W."/>
        </authorList>
    </citation>
    <scope>NUCLEOTIDE SEQUENCE [LARGE SCALE GENOMIC DNA]</scope>
    <source>
        <strain evidence="3">UAMH 1704</strain>
    </source>
</reference>
<feature type="compositionally biased region" description="Acidic residues" evidence="1">
    <location>
        <begin position="348"/>
        <end position="357"/>
    </location>
</feature>
<dbReference type="Proteomes" id="UP000002058">
    <property type="component" value="Unassembled WGS sequence"/>
</dbReference>
<dbReference type="GO" id="GO:0051721">
    <property type="term" value="F:protein phosphatase 2A binding"/>
    <property type="evidence" value="ECO:0007669"/>
    <property type="project" value="TreeGrafter"/>
</dbReference>
<evidence type="ECO:0000313" key="2">
    <source>
        <dbReference type="EMBL" id="EEP80387.1"/>
    </source>
</evidence>
<dbReference type="Pfam" id="PF04177">
    <property type="entry name" value="TAP42"/>
    <property type="match status" value="1"/>
</dbReference>
<evidence type="ECO:0008006" key="4">
    <source>
        <dbReference type="Google" id="ProtNLM"/>
    </source>
</evidence>
<dbReference type="FunCoup" id="C4JRZ0">
    <property type="interactions" value="577"/>
</dbReference>
<feature type="compositionally biased region" description="Basic and acidic residues" evidence="1">
    <location>
        <begin position="358"/>
        <end position="374"/>
    </location>
</feature>
<name>C4JRZ0_UNCRE</name>
<dbReference type="VEuPathDB" id="FungiDB:UREG_05229"/>
<feature type="region of interest" description="Disordered" evidence="1">
    <location>
        <begin position="245"/>
        <end position="289"/>
    </location>
</feature>
<dbReference type="eggNOG" id="KOG2830">
    <property type="taxonomic scope" value="Eukaryota"/>
</dbReference>
<dbReference type="HOGENOM" id="CLU_041824_2_0_1"/>
<gene>
    <name evidence="2" type="ORF">UREG_05229</name>
</gene>
<dbReference type="InterPro" id="IPR007304">
    <property type="entry name" value="TAP46-like"/>
</dbReference>
<evidence type="ECO:0000256" key="1">
    <source>
        <dbReference type="SAM" id="MobiDB-lite"/>
    </source>
</evidence>
<dbReference type="EMBL" id="CH476617">
    <property type="protein sequence ID" value="EEP80387.1"/>
    <property type="molecule type" value="Genomic_DNA"/>
</dbReference>